<evidence type="ECO:0000259" key="14">
    <source>
        <dbReference type="Pfam" id="PF13603"/>
    </source>
</evidence>
<dbReference type="FunFam" id="1.10.730.10:FF:000018">
    <property type="entry name" value="Leucine--tRNA ligase"/>
    <property type="match status" value="1"/>
</dbReference>
<feature type="domain" description="Leucyl-tRNA synthetase editing" evidence="14">
    <location>
        <begin position="219"/>
        <end position="399"/>
    </location>
</feature>
<dbReference type="Gene3D" id="3.10.20.590">
    <property type="match status" value="1"/>
</dbReference>
<dbReference type="InterPro" id="IPR015413">
    <property type="entry name" value="Methionyl/Leucyl_tRNA_Synth"/>
</dbReference>
<feature type="domain" description="Methionyl/Leucyl tRNA synthetase" evidence="13">
    <location>
        <begin position="39"/>
        <end position="170"/>
    </location>
</feature>
<dbReference type="InterPro" id="IPR002300">
    <property type="entry name" value="aa-tRNA-synth_Ia"/>
</dbReference>
<keyword evidence="2 9" id="KW-0963">Cytoplasm</keyword>
<dbReference type="GO" id="GO:0006429">
    <property type="term" value="P:leucyl-tRNA aminoacylation"/>
    <property type="evidence" value="ECO:0007669"/>
    <property type="project" value="UniProtKB-UniRule"/>
</dbReference>
<sequence>MSFNHQEIEKKWQGYWEENKTFRTPDETEKPKFYALDMFPYPSGAGLHVGHPEGYTATDILSRMKRMQGYNVLHPMGWDAFGLPAEQYALDTGNSPAEFTEHNINTFRNQIKSLGFSYDWDREVNTTDPNYYKWTQWIFLKLFEKGLAYVDEVPVNWCPALGTVLANEEIIDGKSERGGHPVERRPMRQWMLKITAYGDRLLEDLDELDWPESLKDMQRNWIGRSEGAEVHFNIDGTDEKFTVFTTRPDTLFGASYCVLAPEHALVADITTAEQKEAVEAYINAVKMKSDLERTELAKEKTGVFTGAYAVNPVNGEKLPIWIADYVLATYGTGAVMAVPAHDERDYEFASTFNLPMKEVVKGGDITKEAYTGDGAHVNSAFLDGLNKEEAIVKMIEWLEVTSAGNQKVTYRLRDWLFSRQRYWGEPIPVIHWEDGTMTAVKEEELPLVLPKTENIRPSGTGESPLANIEEWVNVVDPETGKKGRRETNTMPQWAGSCWYYLRYIDPNNSEALVDPEKVKQWLPVDIYIGGAEHAVLHLLYARFWHKVLYDIGVVPTKEPFQQLFNQGMILGENNEKMSKSKGNVVNPDDIVASHGADTLRLYEMFMGPLDASIAWSENGLDGARRFLDRVWRLFVQDNGELSEKITDAPNKELEKAYHQTVKKVTEDYAELRFNTAISQMMVFINDAYKAETLPKEYVEGFVKMIAPVAPHIGEELWSKLGYNETITYASWPTFDESKLVEDEVEIVVQVMGKVRAKLTMSKDASKEEMEQLALEAIQDQIEGKTVRKVIVVPGKLVNVVAN</sequence>
<gene>
    <name evidence="9" type="primary">leuS</name>
    <name evidence="15" type="ORF">COD19_25585</name>
</gene>
<evidence type="ECO:0000256" key="2">
    <source>
        <dbReference type="ARBA" id="ARBA00022490"/>
    </source>
</evidence>
<feature type="short sequence motif" description="'KMSKS' region" evidence="9">
    <location>
        <begin position="576"/>
        <end position="580"/>
    </location>
</feature>
<evidence type="ECO:0000259" key="13">
    <source>
        <dbReference type="Pfam" id="PF09334"/>
    </source>
</evidence>
<dbReference type="Proteomes" id="UP000225766">
    <property type="component" value="Unassembled WGS sequence"/>
</dbReference>
<dbReference type="NCBIfam" id="TIGR00396">
    <property type="entry name" value="leuS_bact"/>
    <property type="match status" value="1"/>
</dbReference>
<keyword evidence="7 9" id="KW-0030">Aminoacyl-tRNA synthetase</keyword>
<dbReference type="Pfam" id="PF09334">
    <property type="entry name" value="tRNA-synt_1g"/>
    <property type="match status" value="1"/>
</dbReference>
<feature type="binding site" evidence="9">
    <location>
        <position position="579"/>
    </location>
    <ligand>
        <name>ATP</name>
        <dbReference type="ChEBI" id="CHEBI:30616"/>
    </ligand>
</feature>
<dbReference type="EC" id="6.1.1.4" evidence="9"/>
<dbReference type="PANTHER" id="PTHR43740:SF2">
    <property type="entry name" value="LEUCINE--TRNA LIGASE, MITOCHONDRIAL"/>
    <property type="match status" value="1"/>
</dbReference>
<dbReference type="Gene3D" id="1.10.730.10">
    <property type="entry name" value="Isoleucyl-tRNA Synthetase, Domain 1"/>
    <property type="match status" value="1"/>
</dbReference>
<dbReference type="GO" id="GO:0005524">
    <property type="term" value="F:ATP binding"/>
    <property type="evidence" value="ECO:0007669"/>
    <property type="project" value="UniProtKB-UniRule"/>
</dbReference>
<dbReference type="Pfam" id="PF13603">
    <property type="entry name" value="tRNA-synt_1_2"/>
    <property type="match status" value="1"/>
</dbReference>
<evidence type="ECO:0000256" key="3">
    <source>
        <dbReference type="ARBA" id="ARBA00022598"/>
    </source>
</evidence>
<keyword evidence="5 9" id="KW-0067">ATP-binding</keyword>
<dbReference type="FunFam" id="1.10.730.10:FF:000012">
    <property type="entry name" value="Leucine--tRNA ligase"/>
    <property type="match status" value="1"/>
</dbReference>
<feature type="domain" description="Methionyl/Valyl/Leucyl/Isoleucyl-tRNA synthetase anticodon-binding" evidence="12">
    <location>
        <begin position="651"/>
        <end position="767"/>
    </location>
</feature>
<dbReference type="Pfam" id="PF08264">
    <property type="entry name" value="Anticodon_1"/>
    <property type="match status" value="1"/>
</dbReference>
<dbReference type="GO" id="GO:0004823">
    <property type="term" value="F:leucine-tRNA ligase activity"/>
    <property type="evidence" value="ECO:0007669"/>
    <property type="project" value="UniProtKB-UniRule"/>
</dbReference>
<keyword evidence="3 9" id="KW-0436">Ligase</keyword>
<keyword evidence="4 9" id="KW-0547">Nucleotide-binding</keyword>
<dbReference type="InterPro" id="IPR013155">
    <property type="entry name" value="M/V/L/I-tRNA-synth_anticd-bd"/>
</dbReference>
<comment type="subcellular location">
    <subcellularLocation>
        <location evidence="9">Cytoplasm</location>
    </subcellularLocation>
</comment>
<comment type="catalytic activity">
    <reaction evidence="8 9">
        <text>tRNA(Leu) + L-leucine + ATP = L-leucyl-tRNA(Leu) + AMP + diphosphate</text>
        <dbReference type="Rhea" id="RHEA:11688"/>
        <dbReference type="Rhea" id="RHEA-COMP:9613"/>
        <dbReference type="Rhea" id="RHEA-COMP:9622"/>
        <dbReference type="ChEBI" id="CHEBI:30616"/>
        <dbReference type="ChEBI" id="CHEBI:33019"/>
        <dbReference type="ChEBI" id="CHEBI:57427"/>
        <dbReference type="ChEBI" id="CHEBI:78442"/>
        <dbReference type="ChEBI" id="CHEBI:78494"/>
        <dbReference type="ChEBI" id="CHEBI:456215"/>
        <dbReference type="EC" id="6.1.1.4"/>
    </reaction>
</comment>
<dbReference type="GO" id="GO:0005829">
    <property type="term" value="C:cytosol"/>
    <property type="evidence" value="ECO:0007669"/>
    <property type="project" value="TreeGrafter"/>
</dbReference>
<dbReference type="SUPFAM" id="SSF52374">
    <property type="entry name" value="Nucleotidylyl transferase"/>
    <property type="match status" value="1"/>
</dbReference>
<dbReference type="PANTHER" id="PTHR43740">
    <property type="entry name" value="LEUCYL-TRNA SYNTHETASE"/>
    <property type="match status" value="1"/>
</dbReference>
<comment type="caution">
    <text evidence="15">The sequence shown here is derived from an EMBL/GenBank/DDBJ whole genome shotgun (WGS) entry which is preliminary data.</text>
</comment>
<protein>
    <recommendedName>
        <fullName evidence="9">Leucine--tRNA ligase</fullName>
        <ecNumber evidence="9">6.1.1.4</ecNumber>
    </recommendedName>
    <alternativeName>
        <fullName evidence="9">Leucyl-tRNA synthetase</fullName>
        <shortName evidence="9">LeuRS</shortName>
    </alternativeName>
</protein>
<dbReference type="GO" id="GO:0002161">
    <property type="term" value="F:aminoacyl-tRNA deacylase activity"/>
    <property type="evidence" value="ECO:0007669"/>
    <property type="project" value="InterPro"/>
</dbReference>
<dbReference type="RefSeq" id="WP_088232286.1">
    <property type="nucleotide sequence ID" value="NZ_JARXKI010000013.1"/>
</dbReference>
<dbReference type="InterPro" id="IPR001412">
    <property type="entry name" value="aa-tRNA-synth_I_CS"/>
</dbReference>
<dbReference type="Pfam" id="PF00133">
    <property type="entry name" value="tRNA-synt_1"/>
    <property type="match status" value="1"/>
</dbReference>
<dbReference type="EMBL" id="NUMG01000046">
    <property type="protein sequence ID" value="PGT97181.1"/>
    <property type="molecule type" value="Genomic_DNA"/>
</dbReference>
<accession>A0A2A8J020</accession>
<dbReference type="SUPFAM" id="SSF50677">
    <property type="entry name" value="ValRS/IleRS/LeuRS editing domain"/>
    <property type="match status" value="1"/>
</dbReference>
<evidence type="ECO:0000256" key="10">
    <source>
        <dbReference type="RuleBase" id="RU363035"/>
    </source>
</evidence>
<dbReference type="InterPro" id="IPR014729">
    <property type="entry name" value="Rossmann-like_a/b/a_fold"/>
</dbReference>
<dbReference type="PRINTS" id="PR00985">
    <property type="entry name" value="TRNASYNTHLEU"/>
</dbReference>
<dbReference type="PROSITE" id="PS00178">
    <property type="entry name" value="AA_TRNA_LIGASE_I"/>
    <property type="match status" value="1"/>
</dbReference>
<evidence type="ECO:0000256" key="7">
    <source>
        <dbReference type="ARBA" id="ARBA00023146"/>
    </source>
</evidence>
<dbReference type="OrthoDB" id="9810365at2"/>
<dbReference type="InterPro" id="IPR002302">
    <property type="entry name" value="Leu-tRNA-ligase"/>
</dbReference>
<evidence type="ECO:0000259" key="11">
    <source>
        <dbReference type="Pfam" id="PF00133"/>
    </source>
</evidence>
<dbReference type="FunFam" id="3.40.50.620:FF:000056">
    <property type="entry name" value="Leucine--tRNA ligase"/>
    <property type="match status" value="1"/>
</dbReference>
<dbReference type="InterPro" id="IPR025709">
    <property type="entry name" value="Leu_tRNA-synth_edit"/>
</dbReference>
<evidence type="ECO:0000256" key="6">
    <source>
        <dbReference type="ARBA" id="ARBA00022917"/>
    </source>
</evidence>
<evidence type="ECO:0000256" key="8">
    <source>
        <dbReference type="ARBA" id="ARBA00047469"/>
    </source>
</evidence>
<dbReference type="FunFam" id="3.10.20.590:FF:000001">
    <property type="entry name" value="Leucine--tRNA ligase"/>
    <property type="match status" value="1"/>
</dbReference>
<dbReference type="AlphaFoldDB" id="A0A2A8J020"/>
<comment type="caution">
    <text evidence="9">Lacks conserved residue(s) required for the propagation of feature annotation.</text>
</comment>
<evidence type="ECO:0000259" key="12">
    <source>
        <dbReference type="Pfam" id="PF08264"/>
    </source>
</evidence>
<dbReference type="HAMAP" id="MF_00049_B">
    <property type="entry name" value="Leu_tRNA_synth_B"/>
    <property type="match status" value="1"/>
</dbReference>
<dbReference type="InterPro" id="IPR009080">
    <property type="entry name" value="tRNAsynth_Ia_anticodon-bd"/>
</dbReference>
<dbReference type="SUPFAM" id="SSF47323">
    <property type="entry name" value="Anticodon-binding domain of a subclass of class I aminoacyl-tRNA synthetases"/>
    <property type="match status" value="1"/>
</dbReference>
<evidence type="ECO:0000313" key="15">
    <source>
        <dbReference type="EMBL" id="PGT97181.1"/>
    </source>
</evidence>
<evidence type="ECO:0000256" key="5">
    <source>
        <dbReference type="ARBA" id="ARBA00022840"/>
    </source>
</evidence>
<feature type="domain" description="Aminoacyl-tRNA synthetase class Ia" evidence="11">
    <location>
        <begin position="411"/>
        <end position="604"/>
    </location>
</feature>
<evidence type="ECO:0000256" key="4">
    <source>
        <dbReference type="ARBA" id="ARBA00022741"/>
    </source>
</evidence>
<evidence type="ECO:0000313" key="16">
    <source>
        <dbReference type="Proteomes" id="UP000225766"/>
    </source>
</evidence>
<name>A0A2A8J020_BACCE</name>
<organism evidence="15 16">
    <name type="scientific">Bacillus cereus</name>
    <dbReference type="NCBI Taxonomy" id="1396"/>
    <lineage>
        <taxon>Bacteria</taxon>
        <taxon>Bacillati</taxon>
        <taxon>Bacillota</taxon>
        <taxon>Bacilli</taxon>
        <taxon>Bacillales</taxon>
        <taxon>Bacillaceae</taxon>
        <taxon>Bacillus</taxon>
        <taxon>Bacillus cereus group</taxon>
    </lineage>
</organism>
<dbReference type="FunFam" id="3.40.50.620:FF:000077">
    <property type="entry name" value="Leucine--tRNA ligase"/>
    <property type="match status" value="1"/>
</dbReference>
<evidence type="ECO:0000256" key="1">
    <source>
        <dbReference type="ARBA" id="ARBA00005594"/>
    </source>
</evidence>
<dbReference type="Gene3D" id="3.40.50.620">
    <property type="entry name" value="HUPs"/>
    <property type="match status" value="2"/>
</dbReference>
<comment type="similarity">
    <text evidence="1 9 10">Belongs to the class-I aminoacyl-tRNA synthetase family.</text>
</comment>
<proteinExistence type="inferred from homology"/>
<evidence type="ECO:0000256" key="9">
    <source>
        <dbReference type="HAMAP-Rule" id="MF_00049"/>
    </source>
</evidence>
<keyword evidence="6 9" id="KW-0648">Protein biosynthesis</keyword>
<dbReference type="CDD" id="cd07958">
    <property type="entry name" value="Anticodon_Ia_Leu_BEm"/>
    <property type="match status" value="1"/>
</dbReference>
<reference evidence="15 16" key="1">
    <citation type="submission" date="2017-09" db="EMBL/GenBank/DDBJ databases">
        <title>Large-scale bioinformatics analysis of Bacillus genomes uncovers conserved roles of natural products in bacterial physiology.</title>
        <authorList>
            <consortium name="Agbiome Team Llc"/>
            <person name="Bleich R.M."/>
            <person name="Grubbs K.J."/>
            <person name="Santa Maria K.C."/>
            <person name="Allen S.E."/>
            <person name="Farag S."/>
            <person name="Shank E.A."/>
            <person name="Bowers A."/>
        </authorList>
    </citation>
    <scope>NUCLEOTIDE SEQUENCE [LARGE SCALE GENOMIC DNA]</scope>
    <source>
        <strain evidence="15 16">AFS040105</strain>
    </source>
</reference>
<dbReference type="InterPro" id="IPR009008">
    <property type="entry name" value="Val/Leu/Ile-tRNA-synth_edit"/>
</dbReference>
<dbReference type="CDD" id="cd00812">
    <property type="entry name" value="LeuRS_core"/>
    <property type="match status" value="1"/>
</dbReference>